<organism evidence="2 3">
    <name type="scientific">Trichlorobacter lovleyi (strain ATCC BAA-1151 / DSM 17278 / SZ)</name>
    <name type="common">Geobacter lovleyi</name>
    <dbReference type="NCBI Taxonomy" id="398767"/>
    <lineage>
        <taxon>Bacteria</taxon>
        <taxon>Pseudomonadati</taxon>
        <taxon>Thermodesulfobacteriota</taxon>
        <taxon>Desulfuromonadia</taxon>
        <taxon>Geobacterales</taxon>
        <taxon>Geobacteraceae</taxon>
        <taxon>Trichlorobacter</taxon>
    </lineage>
</organism>
<dbReference type="STRING" id="398767.Glov_3360"/>
<dbReference type="HOGENOM" id="CLU_596853_0_0_7"/>
<dbReference type="EMBL" id="CP001089">
    <property type="protein sequence ID" value="ACD97066.1"/>
    <property type="molecule type" value="Genomic_DNA"/>
</dbReference>
<proteinExistence type="predicted"/>
<dbReference type="InterPro" id="IPR055259">
    <property type="entry name" value="YkvP/CgeB_Glyco_trans-like"/>
</dbReference>
<protein>
    <recommendedName>
        <fullName evidence="1">Spore protein YkvP/CgeB glycosyl transferase-like domain-containing protein</fullName>
    </recommendedName>
</protein>
<reference evidence="2 3" key="1">
    <citation type="submission" date="2008-05" db="EMBL/GenBank/DDBJ databases">
        <title>Complete sequence of chromosome of Geobacter lovleyi SZ.</title>
        <authorList>
            <consortium name="US DOE Joint Genome Institute"/>
            <person name="Lucas S."/>
            <person name="Copeland A."/>
            <person name="Lapidus A."/>
            <person name="Glavina del Rio T."/>
            <person name="Dalin E."/>
            <person name="Tice H."/>
            <person name="Bruce D."/>
            <person name="Goodwin L."/>
            <person name="Pitluck S."/>
            <person name="Chertkov O."/>
            <person name="Meincke L."/>
            <person name="Brettin T."/>
            <person name="Detter J.C."/>
            <person name="Han C."/>
            <person name="Tapia R."/>
            <person name="Kuske C.R."/>
            <person name="Schmutz J."/>
            <person name="Larimer F."/>
            <person name="Land M."/>
            <person name="Hauser L."/>
            <person name="Kyrpides N."/>
            <person name="Mikhailova N."/>
            <person name="Sung Y."/>
            <person name="Fletcher K.E."/>
            <person name="Ritalahti K.M."/>
            <person name="Loeffler F.E."/>
            <person name="Richardson P."/>
        </authorList>
    </citation>
    <scope>NUCLEOTIDE SEQUENCE [LARGE SCALE GENOMIC DNA]</scope>
    <source>
        <strain evidence="3">ATCC BAA-1151 / DSM 17278 / SZ</strain>
    </source>
</reference>
<accession>B3EBM7</accession>
<dbReference type="Pfam" id="PF13524">
    <property type="entry name" value="Glyco_trans_1_2"/>
    <property type="match status" value="1"/>
</dbReference>
<dbReference type="AlphaFoldDB" id="B3EBM7"/>
<evidence type="ECO:0000259" key="1">
    <source>
        <dbReference type="Pfam" id="PF13524"/>
    </source>
</evidence>
<evidence type="ECO:0000313" key="3">
    <source>
        <dbReference type="Proteomes" id="UP000002420"/>
    </source>
</evidence>
<feature type="domain" description="Spore protein YkvP/CgeB glycosyl transferase-like" evidence="1">
    <location>
        <begin position="352"/>
        <end position="454"/>
    </location>
</feature>
<dbReference type="KEGG" id="glo:Glov_3360"/>
<gene>
    <name evidence="2" type="ordered locus">Glov_3360</name>
</gene>
<evidence type="ECO:0000313" key="2">
    <source>
        <dbReference type="EMBL" id="ACD97066.1"/>
    </source>
</evidence>
<sequence length="458" mass="51926">MVSQEKIISYVESLIYYIAKPAMSEQIAASFEIDSLPQADTGAQLLILGALLTTGRFDEFSQLAGKLDFSAHTAEERSQLAHCIFTTFSETLLANYATSSRHAAAILELLTAISPEAILAHRSGCESPAGHALIELDYARQISPSVSGAVFSRENSFGPGSRKSEFGYRILSSLASQGWNVALLPLKELFSYTTPCRQDFVLVDVGLFWKLPPLEQLHELLAYLKRHFRKIIIFEPDPWTGFYDELLRSIADRVDYIWGFTPDWELTQDPCYRGKSIMFPNVGGFEQLAPPHRHELDWNSCSFNFTGSVQGYNLNRVYWILEAIRRNLPLEVQITNPGVDDGLDCESSLKLYIRKLLSSHASLNLATRKDGSRMLTGRAVEVISLNRLLIQEWCPALRRYYVEGEHFLEFKEIEGLATSIHFLESHPRVAQTICSQGHQFYLERYSCRKMVEHIQTLL</sequence>
<keyword evidence="3" id="KW-1185">Reference proteome</keyword>
<dbReference type="Proteomes" id="UP000002420">
    <property type="component" value="Chromosome"/>
</dbReference>
<name>B3EBM7_TRIL1</name>